<feature type="compositionally biased region" description="Polar residues" evidence="13">
    <location>
        <begin position="1"/>
        <end position="10"/>
    </location>
</feature>
<protein>
    <recommendedName>
        <fullName evidence="8">5'-deoxynucleotidase</fullName>
        <ecNumber evidence="8">3.1.3.89</ecNumber>
    </recommendedName>
</protein>
<evidence type="ECO:0000256" key="8">
    <source>
        <dbReference type="ARBA" id="ARBA00012964"/>
    </source>
</evidence>
<dbReference type="PANTHER" id="PTHR11845">
    <property type="entry name" value="5'-DEOXYNUCLEOTIDASE HDDC2"/>
    <property type="match status" value="1"/>
</dbReference>
<proteinExistence type="inferred from homology"/>
<dbReference type="GO" id="GO:0002953">
    <property type="term" value="F:5'-deoxynucleotidase activity"/>
    <property type="evidence" value="ECO:0007669"/>
    <property type="project" value="UniProtKB-EC"/>
</dbReference>
<evidence type="ECO:0000256" key="10">
    <source>
        <dbReference type="ARBA" id="ARBA00022801"/>
    </source>
</evidence>
<evidence type="ECO:0000259" key="14">
    <source>
        <dbReference type="SMART" id="SM00471"/>
    </source>
</evidence>
<feature type="domain" description="HD/PDEase" evidence="14">
    <location>
        <begin position="78"/>
        <end position="201"/>
    </location>
</feature>
<dbReference type="InterPro" id="IPR003607">
    <property type="entry name" value="HD/PDEase_dom"/>
</dbReference>
<comment type="subunit">
    <text evidence="7">Homodimer.</text>
</comment>
<dbReference type="Pfam" id="PF13023">
    <property type="entry name" value="HD_3"/>
    <property type="match status" value="1"/>
</dbReference>
<evidence type="ECO:0000256" key="6">
    <source>
        <dbReference type="ARBA" id="ARBA00009999"/>
    </source>
</evidence>
<dbReference type="Proteomes" id="UP000799444">
    <property type="component" value="Unassembled WGS sequence"/>
</dbReference>
<dbReference type="SMART" id="SM00471">
    <property type="entry name" value="HDc"/>
    <property type="match status" value="1"/>
</dbReference>
<keyword evidence="16" id="KW-1185">Reference proteome</keyword>
<dbReference type="InterPro" id="IPR006674">
    <property type="entry name" value="HD_domain"/>
</dbReference>
<keyword evidence="9" id="KW-0479">Metal-binding</keyword>
<comment type="similarity">
    <text evidence="6">Belongs to the HDDC2 family.</text>
</comment>
<dbReference type="EC" id="3.1.3.89" evidence="8"/>
<dbReference type="OrthoDB" id="10254258at2759"/>
<dbReference type="AlphaFoldDB" id="A0A9P4QV80"/>
<evidence type="ECO:0000256" key="1">
    <source>
        <dbReference type="ARBA" id="ARBA00001638"/>
    </source>
</evidence>
<dbReference type="EMBL" id="ML996163">
    <property type="protein sequence ID" value="KAF2733329.1"/>
    <property type="molecule type" value="Genomic_DNA"/>
</dbReference>
<evidence type="ECO:0000256" key="7">
    <source>
        <dbReference type="ARBA" id="ARBA00011738"/>
    </source>
</evidence>
<dbReference type="GO" id="GO:0046872">
    <property type="term" value="F:metal ion binding"/>
    <property type="evidence" value="ECO:0007669"/>
    <property type="project" value="UniProtKB-KW"/>
</dbReference>
<comment type="cofactor">
    <cofactor evidence="2">
        <name>Mn(2+)</name>
        <dbReference type="ChEBI" id="CHEBI:29035"/>
    </cofactor>
</comment>
<evidence type="ECO:0000256" key="11">
    <source>
        <dbReference type="ARBA" id="ARBA00022842"/>
    </source>
</evidence>
<comment type="caution">
    <text evidence="15">The sequence shown here is derived from an EMBL/GenBank/DDBJ whole genome shotgun (WGS) entry which is preliminary data.</text>
</comment>
<keyword evidence="12" id="KW-0170">Cobalt</keyword>
<evidence type="ECO:0000313" key="16">
    <source>
        <dbReference type="Proteomes" id="UP000799444"/>
    </source>
</evidence>
<gene>
    <name evidence="15" type="ORF">EJ04DRAFT_495505</name>
</gene>
<comment type="cofactor">
    <cofactor evidence="4">
        <name>Mg(2+)</name>
        <dbReference type="ChEBI" id="CHEBI:18420"/>
    </cofactor>
</comment>
<evidence type="ECO:0000256" key="12">
    <source>
        <dbReference type="ARBA" id="ARBA00023285"/>
    </source>
</evidence>
<evidence type="ECO:0000256" key="2">
    <source>
        <dbReference type="ARBA" id="ARBA00001936"/>
    </source>
</evidence>
<evidence type="ECO:0000256" key="5">
    <source>
        <dbReference type="ARBA" id="ARBA00004074"/>
    </source>
</evidence>
<accession>A0A9P4QV80</accession>
<comment type="function">
    <text evidence="5">Catalyzes the dephosphorylation of the nucleoside 5'-monophosphates deoxyadenosine monophosphate (dAMP), deoxycytidine monophosphate (dCMP), deoxyguanosine monophosphate (dGMP) and deoxythymidine monophosphate (dTMP).</text>
</comment>
<feature type="region of interest" description="Disordered" evidence="13">
    <location>
        <begin position="1"/>
        <end position="27"/>
    </location>
</feature>
<evidence type="ECO:0000256" key="4">
    <source>
        <dbReference type="ARBA" id="ARBA00001946"/>
    </source>
</evidence>
<evidence type="ECO:0000256" key="13">
    <source>
        <dbReference type="SAM" id="MobiDB-lite"/>
    </source>
</evidence>
<keyword evidence="10" id="KW-0378">Hydrolase</keyword>
<dbReference type="GO" id="GO:0009159">
    <property type="term" value="P:deoxyribonucleoside monophosphate catabolic process"/>
    <property type="evidence" value="ECO:0007669"/>
    <property type="project" value="UniProtKB-ARBA"/>
</dbReference>
<sequence>MTVNEATQTDRLPVQKRPGAGLLNRTQSESEHWTVESVVSAIEPRYEEHGKSPISFFHLLERLKTTPRAGWLRFGIRHPESISDHMYRMSILTMMAPQSISDKLNLDRCTKMALVHDMAESLVGDITPVDPVSKEEKSRREATTMDYIGNNLLGNYNRGLNGQQLRSLWQEYEDSETPESLFVHDIDKVELMLQMVEYERQTKCETDLGQFTHVTLKIQSPEAKKWSDHILWERLELWQSYGKVPTWDKDGVVKPAAKPEPW</sequence>
<comment type="catalytic activity">
    <reaction evidence="1">
        <text>a 2'-deoxyribonucleoside 5'-phosphate + H2O = a 2'-deoxyribonucleoside + phosphate</text>
        <dbReference type="Rhea" id="RHEA:36167"/>
        <dbReference type="ChEBI" id="CHEBI:15377"/>
        <dbReference type="ChEBI" id="CHEBI:18274"/>
        <dbReference type="ChEBI" id="CHEBI:43474"/>
        <dbReference type="ChEBI" id="CHEBI:65317"/>
        <dbReference type="EC" id="3.1.3.89"/>
    </reaction>
</comment>
<dbReference type="SUPFAM" id="SSF109604">
    <property type="entry name" value="HD-domain/PDEase-like"/>
    <property type="match status" value="1"/>
</dbReference>
<organism evidence="15 16">
    <name type="scientific">Polyplosphaeria fusca</name>
    <dbReference type="NCBI Taxonomy" id="682080"/>
    <lineage>
        <taxon>Eukaryota</taxon>
        <taxon>Fungi</taxon>
        <taxon>Dikarya</taxon>
        <taxon>Ascomycota</taxon>
        <taxon>Pezizomycotina</taxon>
        <taxon>Dothideomycetes</taxon>
        <taxon>Pleosporomycetidae</taxon>
        <taxon>Pleosporales</taxon>
        <taxon>Tetraplosphaeriaceae</taxon>
        <taxon>Polyplosphaeria</taxon>
    </lineage>
</organism>
<dbReference type="InterPro" id="IPR039356">
    <property type="entry name" value="YfbR/HDDC2"/>
</dbReference>
<evidence type="ECO:0000313" key="15">
    <source>
        <dbReference type="EMBL" id="KAF2733329.1"/>
    </source>
</evidence>
<dbReference type="FunFam" id="1.10.3210.10:FF:000011">
    <property type="entry name" value="HD domain-containing protein 2"/>
    <property type="match status" value="1"/>
</dbReference>
<reference evidence="15" key="1">
    <citation type="journal article" date="2020" name="Stud. Mycol.">
        <title>101 Dothideomycetes genomes: a test case for predicting lifestyles and emergence of pathogens.</title>
        <authorList>
            <person name="Haridas S."/>
            <person name="Albert R."/>
            <person name="Binder M."/>
            <person name="Bloem J."/>
            <person name="Labutti K."/>
            <person name="Salamov A."/>
            <person name="Andreopoulos B."/>
            <person name="Baker S."/>
            <person name="Barry K."/>
            <person name="Bills G."/>
            <person name="Bluhm B."/>
            <person name="Cannon C."/>
            <person name="Castanera R."/>
            <person name="Culley D."/>
            <person name="Daum C."/>
            <person name="Ezra D."/>
            <person name="Gonzalez J."/>
            <person name="Henrissat B."/>
            <person name="Kuo A."/>
            <person name="Liang C."/>
            <person name="Lipzen A."/>
            <person name="Lutzoni F."/>
            <person name="Magnuson J."/>
            <person name="Mondo S."/>
            <person name="Nolan M."/>
            <person name="Ohm R."/>
            <person name="Pangilinan J."/>
            <person name="Park H.-J."/>
            <person name="Ramirez L."/>
            <person name="Alfaro M."/>
            <person name="Sun H."/>
            <person name="Tritt A."/>
            <person name="Yoshinaga Y."/>
            <person name="Zwiers L.-H."/>
            <person name="Turgeon B."/>
            <person name="Goodwin S."/>
            <person name="Spatafora J."/>
            <person name="Crous P."/>
            <person name="Grigoriev I."/>
        </authorList>
    </citation>
    <scope>NUCLEOTIDE SEQUENCE</scope>
    <source>
        <strain evidence="15">CBS 125425</strain>
    </source>
</reference>
<keyword evidence="11" id="KW-0460">Magnesium</keyword>
<name>A0A9P4QV80_9PLEO</name>
<dbReference type="Gene3D" id="1.10.3210.10">
    <property type="entry name" value="Hypothetical protein af1432"/>
    <property type="match status" value="1"/>
</dbReference>
<evidence type="ECO:0000256" key="3">
    <source>
        <dbReference type="ARBA" id="ARBA00001941"/>
    </source>
</evidence>
<dbReference type="GO" id="GO:0005737">
    <property type="term" value="C:cytoplasm"/>
    <property type="evidence" value="ECO:0007669"/>
    <property type="project" value="TreeGrafter"/>
</dbReference>
<comment type="cofactor">
    <cofactor evidence="3">
        <name>Co(2+)</name>
        <dbReference type="ChEBI" id="CHEBI:48828"/>
    </cofactor>
</comment>
<evidence type="ECO:0000256" key="9">
    <source>
        <dbReference type="ARBA" id="ARBA00022723"/>
    </source>
</evidence>
<dbReference type="PANTHER" id="PTHR11845:SF13">
    <property type="entry name" value="5'-DEOXYNUCLEOTIDASE HDDC2"/>
    <property type="match status" value="1"/>
</dbReference>